<name>G2E5W5_9GAMM</name>
<gene>
    <name evidence="2" type="ORF">ThidrDRAFT_3678</name>
</gene>
<keyword evidence="2" id="KW-0808">Transferase</keyword>
<protein>
    <submittedName>
        <fullName evidence="2">Glycosyl transferase family 2</fullName>
    </submittedName>
</protein>
<dbReference type="eggNOG" id="COG0463">
    <property type="taxonomic scope" value="Bacteria"/>
</dbReference>
<dbReference type="SUPFAM" id="SSF48452">
    <property type="entry name" value="TPR-like"/>
    <property type="match status" value="1"/>
</dbReference>
<dbReference type="InterPro" id="IPR029044">
    <property type="entry name" value="Nucleotide-diphossugar_trans"/>
</dbReference>
<feature type="domain" description="Glycosyltransferase 2-like" evidence="1">
    <location>
        <begin position="310"/>
        <end position="426"/>
    </location>
</feature>
<dbReference type="Gene3D" id="3.90.550.10">
    <property type="entry name" value="Spore Coat Polysaccharide Biosynthesis Protein SpsA, Chain A"/>
    <property type="match status" value="1"/>
</dbReference>
<dbReference type="InterPro" id="IPR011990">
    <property type="entry name" value="TPR-like_helical_dom_sf"/>
</dbReference>
<dbReference type="Pfam" id="PF00535">
    <property type="entry name" value="Glycos_transf_2"/>
    <property type="match status" value="1"/>
</dbReference>
<dbReference type="Proteomes" id="UP000004200">
    <property type="component" value="Unassembled WGS sequence"/>
</dbReference>
<dbReference type="GO" id="GO:0016758">
    <property type="term" value="F:hexosyltransferase activity"/>
    <property type="evidence" value="ECO:0007669"/>
    <property type="project" value="UniProtKB-ARBA"/>
</dbReference>
<evidence type="ECO:0000313" key="3">
    <source>
        <dbReference type="Proteomes" id="UP000004200"/>
    </source>
</evidence>
<dbReference type="SUPFAM" id="SSF53448">
    <property type="entry name" value="Nucleotide-diphospho-sugar transferases"/>
    <property type="match status" value="1"/>
</dbReference>
<dbReference type="CDD" id="cd00761">
    <property type="entry name" value="Glyco_tranf_GTA_type"/>
    <property type="match status" value="1"/>
</dbReference>
<reference evidence="2 3" key="1">
    <citation type="submission" date="2011-06" db="EMBL/GenBank/DDBJ databases">
        <title>The draft genome of Thiorhodococcus drewsii AZ1.</title>
        <authorList>
            <consortium name="US DOE Joint Genome Institute (JGI-PGF)"/>
            <person name="Lucas S."/>
            <person name="Han J."/>
            <person name="Lapidus A."/>
            <person name="Cheng J.-F."/>
            <person name="Goodwin L."/>
            <person name="Pitluck S."/>
            <person name="Peters L."/>
            <person name="Land M.L."/>
            <person name="Hauser L."/>
            <person name="Vogl K."/>
            <person name="Liu Z."/>
            <person name="Imhoff J."/>
            <person name="Thiel V."/>
            <person name="Frigaard N.-U."/>
            <person name="Bryant D.A."/>
            <person name="Woyke T.J."/>
        </authorList>
    </citation>
    <scope>NUCLEOTIDE SEQUENCE [LARGE SCALE GENOMIC DNA]</scope>
    <source>
        <strain evidence="2 3">AZ1</strain>
    </source>
</reference>
<dbReference type="PATRIC" id="fig|765913.3.peg.3744"/>
<dbReference type="Gene3D" id="3.40.50.300">
    <property type="entry name" value="P-loop containing nucleotide triphosphate hydrolases"/>
    <property type="match status" value="1"/>
</dbReference>
<dbReference type="PANTHER" id="PTHR22916">
    <property type="entry name" value="GLYCOSYLTRANSFERASE"/>
    <property type="match status" value="1"/>
</dbReference>
<evidence type="ECO:0000313" key="2">
    <source>
        <dbReference type="EMBL" id="EGV28528.1"/>
    </source>
</evidence>
<dbReference type="SUPFAM" id="SSF52540">
    <property type="entry name" value="P-loop containing nucleoside triphosphate hydrolases"/>
    <property type="match status" value="1"/>
</dbReference>
<dbReference type="STRING" id="765913.ThidrDRAFT_3678"/>
<sequence length="910" mass="101791">MQGSRAKTSSLPQRLTLTPRWWRRARKRAKSRRDAALLALSPYFDAAYYLARYSDVARHPQWAKHPALHYLLYGGLEGRRPSESFDSAWYLTRYPDVKAAGMNPLLHFLRHGYGEARLPQALKSALLNDQLWAGAEATALPALEKQLETPGISDQEIACAAWSLGRWYAWRGDWHAVARVLRRYRALAQPVPGHLAPRLLDIDAEIRTGALETAQCLLDDLLQQHPNHPDLCLLQSNLMLAQEPQNEAASTTQQRLAWINRPYLARDLEPVRVSSDHTQAPEGLTLDGIDCAPIATNRQQPLKLAAPLVSVIVPVWNAANTLATALESLARQTWPALEIIVVDDHSSDDTAALAEAFAIRDSRFRLLRQTSNQGSYAARNLGLSAARGAFITTHDSDDWSHPRKIESQVTALLDSPDLVATVSHWVRTTTDMRFGQWSTPSGWMGWVHRNVSSLLFRRTVFEELGFWDRVTVNADTEYYYRIIHAYGADSIREVYPGLPLSFARHAPNSLTQRAETNLKSVFSGMHKDYQEAARLWHEQARRPSDLYLPAHPGQRPFPAQGKMCPNGDPTAPHIPPLPLARRAEDILSPLPHTLLFVHIPKTAGTSFRKAAVEYFGKEAIQCDYGLDTDTTPLIRTWSYDQEDFFQLASQFEQTGCRLICGHVPIGRYAPLVSILNTLSFVRHPVDQVISHFEHHRRRFGYKDTLEAFVAHPGNQNRQSRLLAGVPLEAIGFIGLTDRYEESLALLNQTFETGFSVLTLNINPRKAEVANYRLDPEIERRILETNRSDSVLVERIASLLKARLTAQASGHAFVHGAIQAVKAKTISGFAFTRQRTPVMVRLDINEVPVATVSATTQRPGLRNLGAPRQGCVGFDFHLDTPLAPNDCIQCVAVPSGQCLGTQVWQAPASKP</sequence>
<proteinExistence type="predicted"/>
<dbReference type="InterPro" id="IPR027417">
    <property type="entry name" value="P-loop_NTPase"/>
</dbReference>
<dbReference type="EMBL" id="AFWT01000035">
    <property type="protein sequence ID" value="EGV28528.1"/>
    <property type="molecule type" value="Genomic_DNA"/>
</dbReference>
<organism evidence="2 3">
    <name type="scientific">Thiorhodococcus drewsii AZ1</name>
    <dbReference type="NCBI Taxonomy" id="765913"/>
    <lineage>
        <taxon>Bacteria</taxon>
        <taxon>Pseudomonadati</taxon>
        <taxon>Pseudomonadota</taxon>
        <taxon>Gammaproteobacteria</taxon>
        <taxon>Chromatiales</taxon>
        <taxon>Chromatiaceae</taxon>
        <taxon>Thiorhodococcus</taxon>
    </lineage>
</organism>
<dbReference type="AlphaFoldDB" id="G2E5W5"/>
<dbReference type="InterPro" id="IPR001173">
    <property type="entry name" value="Glyco_trans_2-like"/>
</dbReference>
<evidence type="ECO:0000259" key="1">
    <source>
        <dbReference type="Pfam" id="PF00535"/>
    </source>
</evidence>
<keyword evidence="3" id="KW-1185">Reference proteome</keyword>
<dbReference type="PANTHER" id="PTHR22916:SF3">
    <property type="entry name" value="UDP-GLCNAC:BETAGAL BETA-1,3-N-ACETYLGLUCOSAMINYLTRANSFERASE-LIKE PROTEIN 1"/>
    <property type="match status" value="1"/>
</dbReference>
<accession>G2E5W5</accession>
<comment type="caution">
    <text evidence="2">The sequence shown here is derived from an EMBL/GenBank/DDBJ whole genome shotgun (WGS) entry which is preliminary data.</text>
</comment>